<dbReference type="AlphaFoldDB" id="A0A381YG96"/>
<feature type="region of interest" description="Disordered" evidence="1">
    <location>
        <begin position="69"/>
        <end position="112"/>
    </location>
</feature>
<reference evidence="2" key="1">
    <citation type="submission" date="2018-05" db="EMBL/GenBank/DDBJ databases">
        <authorList>
            <person name="Lanie J.A."/>
            <person name="Ng W.-L."/>
            <person name="Kazmierczak K.M."/>
            <person name="Andrzejewski T.M."/>
            <person name="Davidsen T.M."/>
            <person name="Wayne K.J."/>
            <person name="Tettelin H."/>
            <person name="Glass J.I."/>
            <person name="Rusch D."/>
            <person name="Podicherti R."/>
            <person name="Tsui H.-C.T."/>
            <person name="Winkler M.E."/>
        </authorList>
    </citation>
    <scope>NUCLEOTIDE SEQUENCE</scope>
</reference>
<proteinExistence type="predicted"/>
<gene>
    <name evidence="2" type="ORF">METZ01_LOCUS128407</name>
</gene>
<dbReference type="EMBL" id="UINC01018072">
    <property type="protein sequence ID" value="SVA75553.1"/>
    <property type="molecule type" value="Genomic_DNA"/>
</dbReference>
<evidence type="ECO:0000313" key="2">
    <source>
        <dbReference type="EMBL" id="SVA75553.1"/>
    </source>
</evidence>
<organism evidence="2">
    <name type="scientific">marine metagenome</name>
    <dbReference type="NCBI Taxonomy" id="408172"/>
    <lineage>
        <taxon>unclassified sequences</taxon>
        <taxon>metagenomes</taxon>
        <taxon>ecological metagenomes</taxon>
    </lineage>
</organism>
<accession>A0A381YG96</accession>
<evidence type="ECO:0000256" key="1">
    <source>
        <dbReference type="SAM" id="MobiDB-lite"/>
    </source>
</evidence>
<dbReference type="PROSITE" id="PS51257">
    <property type="entry name" value="PROKAR_LIPOPROTEIN"/>
    <property type="match status" value="1"/>
</dbReference>
<protein>
    <submittedName>
        <fullName evidence="2">Uncharacterized protein</fullName>
    </submittedName>
</protein>
<name>A0A381YG96_9ZZZZ</name>
<sequence>MLKIKAVALFLTLLVATGGMLAGCNPEVPAQNANPVPGKGPPQEMHRQAEEVERLVLDHRRQVERERMELDRMRDEMRGQAQREREQVEQARRTLDERQQELKARGSIQATKEADLRASNIAELEAKITDLEVQVAELEVLLADLEKRATDLLPKESE</sequence>
<feature type="compositionally biased region" description="Basic and acidic residues" evidence="1">
    <location>
        <begin position="69"/>
        <end position="104"/>
    </location>
</feature>